<name>A0A7X1B4W4_9BACT</name>
<organism evidence="2 3">
    <name type="scientific">Pelagicoccus albus</name>
    <dbReference type="NCBI Taxonomy" id="415222"/>
    <lineage>
        <taxon>Bacteria</taxon>
        <taxon>Pseudomonadati</taxon>
        <taxon>Verrucomicrobiota</taxon>
        <taxon>Opitutia</taxon>
        <taxon>Puniceicoccales</taxon>
        <taxon>Pelagicoccaceae</taxon>
        <taxon>Pelagicoccus</taxon>
    </lineage>
</organism>
<dbReference type="RefSeq" id="WP_185658479.1">
    <property type="nucleotide sequence ID" value="NZ_CAWPOO010000001.1"/>
</dbReference>
<reference evidence="2 3" key="1">
    <citation type="submission" date="2020-07" db="EMBL/GenBank/DDBJ databases">
        <authorList>
            <person name="Feng X."/>
        </authorList>
    </citation>
    <scope>NUCLEOTIDE SEQUENCE [LARGE SCALE GENOMIC DNA]</scope>
    <source>
        <strain evidence="2 3">JCM23202</strain>
    </source>
</reference>
<keyword evidence="1" id="KW-1133">Transmembrane helix</keyword>
<dbReference type="EMBL" id="JACHVC010000001">
    <property type="protein sequence ID" value="MBC2604588.1"/>
    <property type="molecule type" value="Genomic_DNA"/>
</dbReference>
<dbReference type="Proteomes" id="UP000526501">
    <property type="component" value="Unassembled WGS sequence"/>
</dbReference>
<evidence type="ECO:0000313" key="3">
    <source>
        <dbReference type="Proteomes" id="UP000526501"/>
    </source>
</evidence>
<keyword evidence="3" id="KW-1185">Reference proteome</keyword>
<comment type="caution">
    <text evidence="2">The sequence shown here is derived from an EMBL/GenBank/DDBJ whole genome shotgun (WGS) entry which is preliminary data.</text>
</comment>
<protein>
    <submittedName>
        <fullName evidence="2">Uncharacterized protein</fullName>
    </submittedName>
</protein>
<keyword evidence="1" id="KW-0812">Transmembrane</keyword>
<keyword evidence="1" id="KW-0472">Membrane</keyword>
<proteinExistence type="predicted"/>
<dbReference type="AlphaFoldDB" id="A0A7X1B4W4"/>
<evidence type="ECO:0000313" key="2">
    <source>
        <dbReference type="EMBL" id="MBC2604588.1"/>
    </source>
</evidence>
<sequence length="106" mass="11986">MKFSSILLAILNTLPLGLYPFVVIPLSKVAFSGDTVGETQLSHFFGYGFIWGSLLFPVILIFNHTLFVRNYCAGQYKRAVLNQSITFLYLFLIFVYGYVAMRVEGS</sequence>
<feature type="transmembrane region" description="Helical" evidence="1">
    <location>
        <begin position="79"/>
        <end position="99"/>
    </location>
</feature>
<evidence type="ECO:0000256" key="1">
    <source>
        <dbReference type="SAM" id="Phobius"/>
    </source>
</evidence>
<feature type="transmembrane region" description="Helical" evidence="1">
    <location>
        <begin position="44"/>
        <end position="67"/>
    </location>
</feature>
<accession>A0A7X1B4W4</accession>
<gene>
    <name evidence="2" type="ORF">H5P27_00805</name>
</gene>